<feature type="compositionally biased region" description="Low complexity" evidence="1">
    <location>
        <begin position="269"/>
        <end position="292"/>
    </location>
</feature>
<dbReference type="PANTHER" id="PTHR42084:SF1">
    <property type="entry name" value="SERINE_THREONINE-PROTEIN KINASE PPK6"/>
    <property type="match status" value="1"/>
</dbReference>
<dbReference type="EMBL" id="MU006098">
    <property type="protein sequence ID" value="KAF2837915.1"/>
    <property type="molecule type" value="Genomic_DNA"/>
</dbReference>
<feature type="compositionally biased region" description="Low complexity" evidence="1">
    <location>
        <begin position="88"/>
        <end position="111"/>
    </location>
</feature>
<feature type="region of interest" description="Disordered" evidence="1">
    <location>
        <begin position="1"/>
        <end position="114"/>
    </location>
</feature>
<evidence type="ECO:0000313" key="3">
    <source>
        <dbReference type="Proteomes" id="UP000799429"/>
    </source>
</evidence>
<feature type="compositionally biased region" description="Polar residues" evidence="1">
    <location>
        <begin position="160"/>
        <end position="190"/>
    </location>
</feature>
<dbReference type="Proteomes" id="UP000799429">
    <property type="component" value="Unassembled WGS sequence"/>
</dbReference>
<feature type="compositionally biased region" description="Polar residues" evidence="1">
    <location>
        <begin position="295"/>
        <end position="304"/>
    </location>
</feature>
<organism evidence="2 3">
    <name type="scientific">Patellaria atrata CBS 101060</name>
    <dbReference type="NCBI Taxonomy" id="1346257"/>
    <lineage>
        <taxon>Eukaryota</taxon>
        <taxon>Fungi</taxon>
        <taxon>Dikarya</taxon>
        <taxon>Ascomycota</taxon>
        <taxon>Pezizomycotina</taxon>
        <taxon>Dothideomycetes</taxon>
        <taxon>Dothideomycetes incertae sedis</taxon>
        <taxon>Patellariales</taxon>
        <taxon>Patellariaceae</taxon>
        <taxon>Patellaria</taxon>
    </lineage>
</organism>
<dbReference type="AlphaFoldDB" id="A0A9P4VQ34"/>
<feature type="region of interest" description="Disordered" evidence="1">
    <location>
        <begin position="135"/>
        <end position="200"/>
    </location>
</feature>
<feature type="compositionally biased region" description="Polar residues" evidence="1">
    <location>
        <begin position="223"/>
        <end position="235"/>
    </location>
</feature>
<feature type="region of interest" description="Disordered" evidence="1">
    <location>
        <begin position="261"/>
        <end position="329"/>
    </location>
</feature>
<dbReference type="PANTHER" id="PTHR42084">
    <property type="entry name" value="YALI0E26631P"/>
    <property type="match status" value="1"/>
</dbReference>
<sequence length="563" mass="60766">MSTRDLNDFFSSMDAGPSKKPRDPNVLFDVEDDFGDFEEEDDFGDFEDASPAPVSAPAQTQDTPLISGNMLSPSTAHPPTTQGSMQGSLLDLIDLDMSSGPPPASASSFPPVRTTKEISKPELVSSFAGMDFFASSPPKVQSVPLQQHPGGKLNILDDNTGWNDFNNASEPTSENPVKTTQNSFVRSSSTPKPPSSILPSTELNILDDDARWNDFNSSRKHTVNPSKKPSPTSAPILSLSKPIPSTQVLVKEPNIINDNSFWDDFENTTKPTPTNASKPSSAPKPAASTLKPRAFTSTLNIPSTSDDDPWDDIDARPTTSPTKENPLPFPLPDLPNHSPAPTVPQPNIPPPSLLLSLLPPLFTQAQQTLHTLSTLPAKTKPAILSHPRILEFLRAYLALGVVAARILAGRKMRWKRDGMLAGSMSISAASGISGKGGGKGGMKIRSIDKFETNKEDREALDVVHAWRGRVGRLRSVVSAAAALGVLEARVPEIGERIGVRRLGEEEGGVPGAACGVCGLRREERVAGEEGVLDAFGEWWVEGLGWHKGCWNFWEGQREKLRGR</sequence>
<comment type="caution">
    <text evidence="2">The sequence shown here is derived from an EMBL/GenBank/DDBJ whole genome shotgun (WGS) entry which is preliminary data.</text>
</comment>
<evidence type="ECO:0000256" key="1">
    <source>
        <dbReference type="SAM" id="MobiDB-lite"/>
    </source>
</evidence>
<reference evidence="2" key="1">
    <citation type="journal article" date="2020" name="Stud. Mycol.">
        <title>101 Dothideomycetes genomes: a test case for predicting lifestyles and emergence of pathogens.</title>
        <authorList>
            <person name="Haridas S."/>
            <person name="Albert R."/>
            <person name="Binder M."/>
            <person name="Bloem J."/>
            <person name="Labutti K."/>
            <person name="Salamov A."/>
            <person name="Andreopoulos B."/>
            <person name="Baker S."/>
            <person name="Barry K."/>
            <person name="Bills G."/>
            <person name="Bluhm B."/>
            <person name="Cannon C."/>
            <person name="Castanera R."/>
            <person name="Culley D."/>
            <person name="Daum C."/>
            <person name="Ezra D."/>
            <person name="Gonzalez J."/>
            <person name="Henrissat B."/>
            <person name="Kuo A."/>
            <person name="Liang C."/>
            <person name="Lipzen A."/>
            <person name="Lutzoni F."/>
            <person name="Magnuson J."/>
            <person name="Mondo S."/>
            <person name="Nolan M."/>
            <person name="Ohm R."/>
            <person name="Pangilinan J."/>
            <person name="Park H.-J."/>
            <person name="Ramirez L."/>
            <person name="Alfaro M."/>
            <person name="Sun H."/>
            <person name="Tritt A."/>
            <person name="Yoshinaga Y."/>
            <person name="Zwiers L.-H."/>
            <person name="Turgeon B."/>
            <person name="Goodwin S."/>
            <person name="Spatafora J."/>
            <person name="Crous P."/>
            <person name="Grigoriev I."/>
        </authorList>
    </citation>
    <scope>NUCLEOTIDE SEQUENCE</scope>
    <source>
        <strain evidence="2">CBS 101060</strain>
    </source>
</reference>
<gene>
    <name evidence="2" type="ORF">M501DRAFT_1017669</name>
</gene>
<dbReference type="OrthoDB" id="5420391at2759"/>
<evidence type="ECO:0000313" key="2">
    <source>
        <dbReference type="EMBL" id="KAF2837915.1"/>
    </source>
</evidence>
<feature type="region of interest" description="Disordered" evidence="1">
    <location>
        <begin position="216"/>
        <end position="239"/>
    </location>
</feature>
<feature type="compositionally biased region" description="Polar residues" evidence="1">
    <location>
        <begin position="57"/>
        <end position="87"/>
    </location>
</feature>
<name>A0A9P4VQ34_9PEZI</name>
<protein>
    <submittedName>
        <fullName evidence="2">Uncharacterized protein</fullName>
    </submittedName>
</protein>
<accession>A0A9P4VQ34</accession>
<keyword evidence="3" id="KW-1185">Reference proteome</keyword>
<feature type="compositionally biased region" description="Acidic residues" evidence="1">
    <location>
        <begin position="29"/>
        <end position="48"/>
    </location>
</feature>
<proteinExistence type="predicted"/>